<keyword evidence="2" id="KW-1185">Reference proteome</keyword>
<accession>A0ABN7SZ86</accession>
<organism evidence="1 2">
    <name type="scientific">Oikopleura dioica</name>
    <name type="common">Tunicate</name>
    <dbReference type="NCBI Taxonomy" id="34765"/>
    <lineage>
        <taxon>Eukaryota</taxon>
        <taxon>Metazoa</taxon>
        <taxon>Chordata</taxon>
        <taxon>Tunicata</taxon>
        <taxon>Appendicularia</taxon>
        <taxon>Copelata</taxon>
        <taxon>Oikopleuridae</taxon>
        <taxon>Oikopleura</taxon>
    </lineage>
</organism>
<dbReference type="InterPro" id="IPR015915">
    <property type="entry name" value="Kelch-typ_b-propeller"/>
</dbReference>
<reference evidence="1 2" key="1">
    <citation type="submission" date="2021-04" db="EMBL/GenBank/DDBJ databases">
        <authorList>
            <person name="Bliznina A."/>
        </authorList>
    </citation>
    <scope>NUCLEOTIDE SEQUENCE [LARGE SCALE GENOMIC DNA]</scope>
</reference>
<name>A0ABN7SZ86_OIKDI</name>
<evidence type="ECO:0000313" key="2">
    <source>
        <dbReference type="Proteomes" id="UP001158576"/>
    </source>
</evidence>
<dbReference type="Gene3D" id="2.120.10.80">
    <property type="entry name" value="Kelch-type beta propeller"/>
    <property type="match status" value="1"/>
</dbReference>
<sequence>MIIFLFVIPICLAQFNESLIILNQSNFSNPAYAINLGLPGFGNVQKLTGFDYKQKHQVYKGCSAVYNGRMLLFGGDDVNPFIQYENPKSIGELVGCELQTLSTQLPHDMIGHSCSAVDAGVIMCGSVVEPQLCFMFQGNDNITAIQSTNQEHNYAAMVTFQHFGIIIAGDDQDFTGKSVEAFDGSSWNTIGEFPIVVDNHSAVVIGGNSGAIYVFGGWGATNAIDSTFLTQDGGSTWIKGPSLLTKRGQHRSVLVDGYIILHIGGRNATDVGIDVEMWTFQDAAGIARTQLEWHLPNFTLYPEPFLVDYKQAQKCV</sequence>
<proteinExistence type="predicted"/>
<dbReference type="EMBL" id="OU015566">
    <property type="protein sequence ID" value="CAG5106455.1"/>
    <property type="molecule type" value="Genomic_DNA"/>
</dbReference>
<evidence type="ECO:0000313" key="1">
    <source>
        <dbReference type="EMBL" id="CAG5106455.1"/>
    </source>
</evidence>
<dbReference type="Proteomes" id="UP001158576">
    <property type="component" value="Chromosome 1"/>
</dbReference>
<protein>
    <submittedName>
        <fullName evidence="1">Oidioi.mRNA.OKI2018_I69.chr1.g2851.t1.cds</fullName>
    </submittedName>
</protein>
<dbReference type="SUPFAM" id="SSF117281">
    <property type="entry name" value="Kelch motif"/>
    <property type="match status" value="1"/>
</dbReference>
<gene>
    <name evidence="1" type="ORF">OKIOD_LOCUS11616</name>
</gene>